<dbReference type="Proteomes" id="UP000789375">
    <property type="component" value="Unassembled WGS sequence"/>
</dbReference>
<name>A0A9N9AXE8_FUNMO</name>
<feature type="non-terminal residue" evidence="1">
    <location>
        <position position="227"/>
    </location>
</feature>
<protein>
    <submittedName>
        <fullName evidence="1">11264_t:CDS:1</fullName>
    </submittedName>
</protein>
<comment type="caution">
    <text evidence="1">The sequence shown here is derived from an EMBL/GenBank/DDBJ whole genome shotgun (WGS) entry which is preliminary data.</text>
</comment>
<reference evidence="1" key="1">
    <citation type="submission" date="2021-06" db="EMBL/GenBank/DDBJ databases">
        <authorList>
            <person name="Kallberg Y."/>
            <person name="Tangrot J."/>
            <person name="Rosling A."/>
        </authorList>
    </citation>
    <scope>NUCLEOTIDE SEQUENCE</scope>
    <source>
        <strain evidence="1">87-6 pot B 2015</strain>
    </source>
</reference>
<evidence type="ECO:0000313" key="2">
    <source>
        <dbReference type="Proteomes" id="UP000789375"/>
    </source>
</evidence>
<keyword evidence="2" id="KW-1185">Reference proteome</keyword>
<dbReference type="AlphaFoldDB" id="A0A9N9AXE8"/>
<gene>
    <name evidence="1" type="ORF">FMOSSE_LOCUS6088</name>
</gene>
<organism evidence="1 2">
    <name type="scientific">Funneliformis mosseae</name>
    <name type="common">Endomycorrhizal fungus</name>
    <name type="synonym">Glomus mosseae</name>
    <dbReference type="NCBI Taxonomy" id="27381"/>
    <lineage>
        <taxon>Eukaryota</taxon>
        <taxon>Fungi</taxon>
        <taxon>Fungi incertae sedis</taxon>
        <taxon>Mucoromycota</taxon>
        <taxon>Glomeromycotina</taxon>
        <taxon>Glomeromycetes</taxon>
        <taxon>Glomerales</taxon>
        <taxon>Glomeraceae</taxon>
        <taxon>Funneliformis</taxon>
    </lineage>
</organism>
<accession>A0A9N9AXE8</accession>
<proteinExistence type="predicted"/>
<sequence>VIYQNELTEVIIYRYFAEISLKKSDLLSVKYSDTLESLERDQHLILINYAENDNCILIILPPIFIHLYIQALKSFVVADKLKILFLLGWKMKWHDFEILVAEHMAFKIKVELKEITVHQFRNKFLTTYLITNKQGEIVNFKSNVIVNGDKLSVSTKIPQEIIDKDDINNMTYSLYTDTIDLANSNKKRWLSYYDEVLQFWDCENISELQKSIGYYHLYSLASIKNLM</sequence>
<evidence type="ECO:0000313" key="1">
    <source>
        <dbReference type="EMBL" id="CAG8543306.1"/>
    </source>
</evidence>
<dbReference type="EMBL" id="CAJVPP010001239">
    <property type="protein sequence ID" value="CAG8543306.1"/>
    <property type="molecule type" value="Genomic_DNA"/>
</dbReference>